<protein>
    <recommendedName>
        <fullName evidence="1">Mutator-like transposase domain-containing protein</fullName>
    </recommendedName>
</protein>
<organism evidence="2 3">
    <name type="scientific">Asbolus verrucosus</name>
    <name type="common">Desert ironclad beetle</name>
    <dbReference type="NCBI Taxonomy" id="1661398"/>
    <lineage>
        <taxon>Eukaryota</taxon>
        <taxon>Metazoa</taxon>
        <taxon>Ecdysozoa</taxon>
        <taxon>Arthropoda</taxon>
        <taxon>Hexapoda</taxon>
        <taxon>Insecta</taxon>
        <taxon>Pterygota</taxon>
        <taxon>Neoptera</taxon>
        <taxon>Endopterygota</taxon>
        <taxon>Coleoptera</taxon>
        <taxon>Polyphaga</taxon>
        <taxon>Cucujiformia</taxon>
        <taxon>Tenebrionidae</taxon>
        <taxon>Pimeliinae</taxon>
        <taxon>Asbolus</taxon>
    </lineage>
</organism>
<dbReference type="Proteomes" id="UP000292052">
    <property type="component" value="Unassembled WGS sequence"/>
</dbReference>
<feature type="domain" description="Mutator-like transposase" evidence="1">
    <location>
        <begin position="10"/>
        <end position="57"/>
    </location>
</feature>
<evidence type="ECO:0000313" key="2">
    <source>
        <dbReference type="EMBL" id="RZC31842.1"/>
    </source>
</evidence>
<dbReference type="OrthoDB" id="10069847at2759"/>
<reference evidence="2 3" key="1">
    <citation type="submission" date="2017-03" db="EMBL/GenBank/DDBJ databases">
        <title>Genome of the blue death feigning beetle - Asbolus verrucosus.</title>
        <authorList>
            <person name="Rider S.D."/>
        </authorList>
    </citation>
    <scope>NUCLEOTIDE SEQUENCE [LARGE SCALE GENOMIC DNA]</scope>
    <source>
        <strain evidence="2">Butters</strain>
        <tissue evidence="2">Head and leg muscle</tissue>
    </source>
</reference>
<dbReference type="Pfam" id="PF20700">
    <property type="entry name" value="Mutator"/>
    <property type="match status" value="1"/>
</dbReference>
<dbReference type="InterPro" id="IPR049012">
    <property type="entry name" value="Mutator_transp_dom"/>
</dbReference>
<sequence>MEARENGDIDENITVPFITVIADGAWCKRSYRTAYNARSGAACIVSQRTGKLLFLEVIIYVLKLDRLFIVHED</sequence>
<dbReference type="EMBL" id="QDEB01101985">
    <property type="protein sequence ID" value="RZC31842.1"/>
    <property type="molecule type" value="Genomic_DNA"/>
</dbReference>
<keyword evidence="3" id="KW-1185">Reference proteome</keyword>
<accession>A0A482VG79</accession>
<gene>
    <name evidence="2" type="ORF">BDFB_011867</name>
</gene>
<dbReference type="AlphaFoldDB" id="A0A482VG79"/>
<evidence type="ECO:0000259" key="1">
    <source>
        <dbReference type="Pfam" id="PF20700"/>
    </source>
</evidence>
<evidence type="ECO:0000313" key="3">
    <source>
        <dbReference type="Proteomes" id="UP000292052"/>
    </source>
</evidence>
<proteinExistence type="predicted"/>
<comment type="caution">
    <text evidence="2">The sequence shown here is derived from an EMBL/GenBank/DDBJ whole genome shotgun (WGS) entry which is preliminary data.</text>
</comment>
<name>A0A482VG79_ASBVE</name>